<feature type="domain" description="EamA" evidence="2">
    <location>
        <begin position="144"/>
        <end position="274"/>
    </location>
</feature>
<keyword evidence="1" id="KW-1133">Transmembrane helix</keyword>
<dbReference type="InterPro" id="IPR000620">
    <property type="entry name" value="EamA_dom"/>
</dbReference>
<evidence type="ECO:0000256" key="1">
    <source>
        <dbReference type="SAM" id="Phobius"/>
    </source>
</evidence>
<feature type="transmembrane region" description="Helical" evidence="1">
    <location>
        <begin position="236"/>
        <end position="253"/>
    </location>
</feature>
<reference evidence="3 4" key="1">
    <citation type="submission" date="2019-02" db="EMBL/GenBank/DDBJ databases">
        <title>Siculibacillus lacustris gen. nov., sp. nov., a new rosette-forming bacterium isolated from a freshwater crater lake (Lake St. Ana, Romania).</title>
        <authorList>
            <person name="Felfoldi T."/>
            <person name="Marton Z."/>
            <person name="Szabo A."/>
            <person name="Mentes A."/>
            <person name="Boka K."/>
            <person name="Marialigeti K."/>
            <person name="Mathe I."/>
            <person name="Koncz M."/>
            <person name="Schumann P."/>
            <person name="Toth E."/>
        </authorList>
    </citation>
    <scope>NUCLEOTIDE SEQUENCE [LARGE SCALE GENOMIC DNA]</scope>
    <source>
        <strain evidence="3 4">SA-279</strain>
    </source>
</reference>
<accession>A0A4Q9VVQ1</accession>
<feature type="transmembrane region" description="Helical" evidence="1">
    <location>
        <begin position="113"/>
        <end position="132"/>
    </location>
</feature>
<evidence type="ECO:0000313" key="4">
    <source>
        <dbReference type="Proteomes" id="UP000292781"/>
    </source>
</evidence>
<dbReference type="AlphaFoldDB" id="A0A4Q9VVQ1"/>
<gene>
    <name evidence="3" type="ORF">EYW49_03935</name>
</gene>
<keyword evidence="1" id="KW-0472">Membrane</keyword>
<dbReference type="Proteomes" id="UP000292781">
    <property type="component" value="Unassembled WGS sequence"/>
</dbReference>
<organism evidence="3 4">
    <name type="scientific">Siculibacillus lacustris</name>
    <dbReference type="NCBI Taxonomy" id="1549641"/>
    <lineage>
        <taxon>Bacteria</taxon>
        <taxon>Pseudomonadati</taxon>
        <taxon>Pseudomonadota</taxon>
        <taxon>Alphaproteobacteria</taxon>
        <taxon>Hyphomicrobiales</taxon>
        <taxon>Ancalomicrobiaceae</taxon>
        <taxon>Siculibacillus</taxon>
    </lineage>
</organism>
<proteinExistence type="predicted"/>
<feature type="transmembrane region" description="Helical" evidence="1">
    <location>
        <begin position="35"/>
        <end position="53"/>
    </location>
</feature>
<evidence type="ECO:0000259" key="2">
    <source>
        <dbReference type="Pfam" id="PF00892"/>
    </source>
</evidence>
<comment type="caution">
    <text evidence="3">The sequence shown here is derived from an EMBL/GenBank/DDBJ whole genome shotgun (WGS) entry which is preliminary data.</text>
</comment>
<sequence>MTPLDVAAALTSALLHAGWNARVKASAAPIEAMTAQMVVGAVLVLPILAVIGLPDRAAWPWMAASTVMSLATVATLLRAWELGGFGVVYPVSRAISVLLVVPISTLIGGDRLGLAGFLGVGAIVVALGLLAFDRAGPHALSRRALAWTALAGLTTAAYVLCDAYGVRHAGSPWAYAFAITGVNALVMVPLRHRGVDRLRRLAAALPAAVPTAVAALTSYGLVLWVWGHAPVAPTSALRDTSAVFAVLIAVVWLKEPFGRTRLVAVVLAAAAVPLLRLA</sequence>
<dbReference type="OrthoDB" id="9783707at2"/>
<dbReference type="EMBL" id="SJFN01000004">
    <property type="protein sequence ID" value="TBW40342.1"/>
    <property type="molecule type" value="Genomic_DNA"/>
</dbReference>
<dbReference type="GO" id="GO:0016020">
    <property type="term" value="C:membrane"/>
    <property type="evidence" value="ECO:0007669"/>
    <property type="project" value="InterPro"/>
</dbReference>
<dbReference type="Pfam" id="PF00892">
    <property type="entry name" value="EamA"/>
    <property type="match status" value="1"/>
</dbReference>
<feature type="transmembrane region" description="Helical" evidence="1">
    <location>
        <begin position="202"/>
        <end position="224"/>
    </location>
</feature>
<dbReference type="SUPFAM" id="SSF103481">
    <property type="entry name" value="Multidrug resistance efflux transporter EmrE"/>
    <property type="match status" value="2"/>
</dbReference>
<protein>
    <recommendedName>
        <fullName evidence="2">EamA domain-containing protein</fullName>
    </recommendedName>
</protein>
<dbReference type="InterPro" id="IPR037185">
    <property type="entry name" value="EmrE-like"/>
</dbReference>
<name>A0A4Q9VVQ1_9HYPH</name>
<evidence type="ECO:0000313" key="3">
    <source>
        <dbReference type="EMBL" id="TBW40342.1"/>
    </source>
</evidence>
<keyword evidence="1" id="KW-0812">Transmembrane</keyword>
<feature type="transmembrane region" description="Helical" evidence="1">
    <location>
        <begin position="87"/>
        <end position="107"/>
    </location>
</feature>
<dbReference type="RefSeq" id="WP_131306420.1">
    <property type="nucleotide sequence ID" value="NZ_SJFN01000004.1"/>
</dbReference>
<feature type="transmembrane region" description="Helical" evidence="1">
    <location>
        <begin position="172"/>
        <end position="190"/>
    </location>
</feature>
<feature type="transmembrane region" description="Helical" evidence="1">
    <location>
        <begin position="144"/>
        <end position="166"/>
    </location>
</feature>
<feature type="transmembrane region" description="Helical" evidence="1">
    <location>
        <begin position="59"/>
        <end position="80"/>
    </location>
</feature>
<keyword evidence="4" id="KW-1185">Reference proteome</keyword>